<evidence type="ECO:0000256" key="1">
    <source>
        <dbReference type="SAM" id="SignalP"/>
    </source>
</evidence>
<feature type="domain" description="DUF305" evidence="2">
    <location>
        <begin position="33"/>
        <end position="118"/>
    </location>
</feature>
<keyword evidence="4" id="KW-1185">Reference proteome</keyword>
<protein>
    <submittedName>
        <fullName evidence="3">DUF305 family protein family protein</fullName>
    </submittedName>
</protein>
<dbReference type="Proteomes" id="UP000294555">
    <property type="component" value="Unassembled WGS sequence"/>
</dbReference>
<organism evidence="3 4">
    <name type="scientific">Sodalis ligni</name>
    <dbReference type="NCBI Taxonomy" id="2697027"/>
    <lineage>
        <taxon>Bacteria</taxon>
        <taxon>Pseudomonadati</taxon>
        <taxon>Pseudomonadota</taxon>
        <taxon>Gammaproteobacteria</taxon>
        <taxon>Enterobacterales</taxon>
        <taxon>Bruguierivoracaceae</taxon>
        <taxon>Sodalis</taxon>
    </lineage>
</organism>
<dbReference type="EMBL" id="SJOI01000001">
    <property type="protein sequence ID" value="TCL02223.1"/>
    <property type="molecule type" value="Genomic_DNA"/>
</dbReference>
<evidence type="ECO:0000313" key="4">
    <source>
        <dbReference type="Proteomes" id="UP000294555"/>
    </source>
</evidence>
<proteinExistence type="predicted"/>
<feature type="chain" id="PRO_5020697910" evidence="1">
    <location>
        <begin position="24"/>
        <end position="126"/>
    </location>
</feature>
<feature type="signal peptide" evidence="1">
    <location>
        <begin position="1"/>
        <end position="23"/>
    </location>
</feature>
<dbReference type="PANTHER" id="PTHR36933">
    <property type="entry name" value="SLL0788 PROTEIN"/>
    <property type="match status" value="1"/>
</dbReference>
<dbReference type="AlphaFoldDB" id="A0A4R1N560"/>
<gene>
    <name evidence="3" type="ORF">EZJ58_0225</name>
</gene>
<evidence type="ECO:0000313" key="3">
    <source>
        <dbReference type="EMBL" id="TCL02223.1"/>
    </source>
</evidence>
<dbReference type="InterPro" id="IPR012347">
    <property type="entry name" value="Ferritin-like"/>
</dbReference>
<sequence>MRKSMVGSLMAILFPLVAQVAVADDNMAGMKMDNAQGLSPASQSYMNSMKDMHAKMAEGVKASDPDVAFAQGMIPHHQGAIEMAQTELQYGKDPHMRQLAENVIKAQKGEIKTMRDWLAAHPKAAD</sequence>
<dbReference type="InterPro" id="IPR005183">
    <property type="entry name" value="DUF305_CopM-like"/>
</dbReference>
<reference evidence="3 4" key="1">
    <citation type="submission" date="2019-02" db="EMBL/GenBank/DDBJ databases">
        <title>Investigation of anaerobic lignin degradation for improved lignocellulosic biofuels.</title>
        <authorList>
            <person name="Deangelis K."/>
        </authorList>
    </citation>
    <scope>NUCLEOTIDE SEQUENCE [LARGE SCALE GENOMIC DNA]</scope>
    <source>
        <strain evidence="3 4">159R</strain>
    </source>
</reference>
<dbReference type="PANTHER" id="PTHR36933:SF1">
    <property type="entry name" value="SLL0788 PROTEIN"/>
    <property type="match status" value="1"/>
</dbReference>
<keyword evidence="1" id="KW-0732">Signal</keyword>
<dbReference type="OrthoDB" id="8603558at2"/>
<dbReference type="Gene3D" id="1.20.1260.10">
    <property type="match status" value="1"/>
</dbReference>
<name>A0A4R1N560_9GAMM</name>
<accession>A0A4R1N560</accession>
<comment type="caution">
    <text evidence="3">The sequence shown here is derived from an EMBL/GenBank/DDBJ whole genome shotgun (WGS) entry which is preliminary data.</text>
</comment>
<dbReference type="Pfam" id="PF03713">
    <property type="entry name" value="DUF305"/>
    <property type="match status" value="1"/>
</dbReference>
<evidence type="ECO:0000259" key="2">
    <source>
        <dbReference type="Pfam" id="PF03713"/>
    </source>
</evidence>